<proteinExistence type="predicted"/>
<evidence type="ECO:0000313" key="2">
    <source>
        <dbReference type="Proteomes" id="UP000198875"/>
    </source>
</evidence>
<dbReference type="RefSeq" id="WP_139027124.1">
    <property type="nucleotide sequence ID" value="NZ_CSTD01000003.1"/>
</dbReference>
<accession>A0A0U0WBM5</accession>
<organism evidence="1 2">
    <name type="scientific">Mycobacterium bohemicum DSM 44277</name>
    <dbReference type="NCBI Taxonomy" id="1236609"/>
    <lineage>
        <taxon>Bacteria</taxon>
        <taxon>Bacillati</taxon>
        <taxon>Actinomycetota</taxon>
        <taxon>Actinomycetes</taxon>
        <taxon>Mycobacteriales</taxon>
        <taxon>Mycobacteriaceae</taxon>
        <taxon>Mycobacterium</taxon>
    </lineage>
</organism>
<evidence type="ECO:0000313" key="1">
    <source>
        <dbReference type="EMBL" id="CPR11962.1"/>
    </source>
</evidence>
<sequence>MNTTVNLTDVGPAPTPPAWCEPGTLPTWDQLTEDRGGHRDRRVSREMSSNWVAAGAGKVRAICEHCGRRSRPVESMPDGRPTWDLPGWSSAPYPVDVEHRDGSHGTLFTCPGCRALADGRQRSGITPLLSPAPERAAAIRARVNR</sequence>
<protein>
    <submittedName>
        <fullName evidence="1">Uncharacterized protein</fullName>
    </submittedName>
</protein>
<reference evidence="1 2" key="1">
    <citation type="submission" date="2015-03" db="EMBL/GenBank/DDBJ databases">
        <authorList>
            <person name="Murphy D."/>
        </authorList>
    </citation>
    <scope>NUCLEOTIDE SEQUENCE [LARGE SCALE GENOMIC DNA]</scope>
    <source>
        <strain evidence="1 2">DSM 44277</strain>
    </source>
</reference>
<dbReference type="AlphaFoldDB" id="A0A0U0WBM5"/>
<dbReference type="Proteomes" id="UP000198875">
    <property type="component" value="Unassembled WGS sequence"/>
</dbReference>
<gene>
    <name evidence="1" type="ORF">BN971_03255</name>
</gene>
<dbReference type="OrthoDB" id="4775512at2"/>
<name>A0A0U0WBM5_MYCBE</name>
<dbReference type="EMBL" id="CSTD01000003">
    <property type="protein sequence ID" value="CPR11962.1"/>
    <property type="molecule type" value="Genomic_DNA"/>
</dbReference>